<accession>A0A7W9DJ47</accession>
<dbReference type="Gene3D" id="3.40.50.720">
    <property type="entry name" value="NAD(P)-binding Rossmann-like Domain"/>
    <property type="match status" value="1"/>
</dbReference>
<protein>
    <submittedName>
        <fullName evidence="1">NAD(P)-dependent dehydrogenase (Short-subunit alcohol dehydrogenase family)</fullName>
    </submittedName>
</protein>
<sequence>MNIMKDKVALVTGAASGLGFATARAFAQAGASVVLADWKEQYVNAAAQLLKAEGFEILAIKCDVSDEKEVEQMVEKTVAEKLFSSLFISRRSTHMN</sequence>
<evidence type="ECO:0000313" key="2">
    <source>
        <dbReference type="Proteomes" id="UP000537718"/>
    </source>
</evidence>
<comment type="caution">
    <text evidence="1">The sequence shown here is derived from an EMBL/GenBank/DDBJ whole genome shotgun (WGS) entry which is preliminary data.</text>
</comment>
<proteinExistence type="predicted"/>
<dbReference type="Proteomes" id="UP000537718">
    <property type="component" value="Unassembled WGS sequence"/>
</dbReference>
<dbReference type="CDD" id="cd05233">
    <property type="entry name" value="SDR_c"/>
    <property type="match status" value="1"/>
</dbReference>
<reference evidence="1 2" key="1">
    <citation type="submission" date="2020-08" db="EMBL/GenBank/DDBJ databases">
        <title>Genomic Encyclopedia of Type Strains, Phase IV (KMG-V): Genome sequencing to study the core and pangenomes of soil and plant-associated prokaryotes.</title>
        <authorList>
            <person name="Whitman W."/>
        </authorList>
    </citation>
    <scope>NUCLEOTIDE SEQUENCE [LARGE SCALE GENOMIC DNA]</scope>
    <source>
        <strain evidence="1 2">MP7CTX6</strain>
    </source>
</reference>
<dbReference type="AlphaFoldDB" id="A0A7W9DJ47"/>
<dbReference type="InterPro" id="IPR036291">
    <property type="entry name" value="NAD(P)-bd_dom_sf"/>
</dbReference>
<dbReference type="PANTHER" id="PTHR42820">
    <property type="entry name" value="SHORT-CHAIN DEHYDROGENASE REDUCTASE"/>
    <property type="match status" value="1"/>
</dbReference>
<dbReference type="RefSeq" id="WP_183866843.1">
    <property type="nucleotide sequence ID" value="NZ_JACHCF010000004.1"/>
</dbReference>
<dbReference type="PANTHER" id="PTHR42820:SF1">
    <property type="entry name" value="SHORT-CHAIN DEHYDROGENASE_REDUCTASE FAMILY PROTEIN"/>
    <property type="match status" value="1"/>
</dbReference>
<dbReference type="InterPro" id="IPR002347">
    <property type="entry name" value="SDR_fam"/>
</dbReference>
<gene>
    <name evidence="1" type="ORF">HDE69_001880</name>
</gene>
<dbReference type="Pfam" id="PF00106">
    <property type="entry name" value="adh_short"/>
    <property type="match status" value="1"/>
</dbReference>
<dbReference type="SUPFAM" id="SSF51735">
    <property type="entry name" value="NAD(P)-binding Rossmann-fold domains"/>
    <property type="match status" value="1"/>
</dbReference>
<name>A0A7W9DJ47_9SPHI</name>
<organism evidence="1 2">
    <name type="scientific">Pedobacter cryoconitis</name>
    <dbReference type="NCBI Taxonomy" id="188932"/>
    <lineage>
        <taxon>Bacteria</taxon>
        <taxon>Pseudomonadati</taxon>
        <taxon>Bacteroidota</taxon>
        <taxon>Sphingobacteriia</taxon>
        <taxon>Sphingobacteriales</taxon>
        <taxon>Sphingobacteriaceae</taxon>
        <taxon>Pedobacter</taxon>
    </lineage>
</organism>
<dbReference type="EMBL" id="JACHCF010000004">
    <property type="protein sequence ID" value="MBB5620827.1"/>
    <property type="molecule type" value="Genomic_DNA"/>
</dbReference>
<evidence type="ECO:0000313" key="1">
    <source>
        <dbReference type="EMBL" id="MBB5620827.1"/>
    </source>
</evidence>